<reference evidence="3" key="1">
    <citation type="submission" date="2021-01" db="EMBL/GenBank/DDBJ databases">
        <authorList>
            <person name="Corre E."/>
            <person name="Pelletier E."/>
            <person name="Niang G."/>
            <person name="Scheremetjew M."/>
            <person name="Finn R."/>
            <person name="Kale V."/>
            <person name="Holt S."/>
            <person name="Cochrane G."/>
            <person name="Meng A."/>
            <person name="Brown T."/>
            <person name="Cohen L."/>
        </authorList>
    </citation>
    <scope>NUCLEOTIDE SEQUENCE</scope>
    <source>
        <strain evidence="3">CCMP826</strain>
    </source>
</reference>
<dbReference type="SUPFAM" id="SSF48371">
    <property type="entry name" value="ARM repeat"/>
    <property type="match status" value="1"/>
</dbReference>
<dbReference type="InterPro" id="IPR016024">
    <property type="entry name" value="ARM-type_fold"/>
</dbReference>
<evidence type="ECO:0008006" key="4">
    <source>
        <dbReference type="Google" id="ProtNLM"/>
    </source>
</evidence>
<dbReference type="Gene3D" id="1.25.10.10">
    <property type="entry name" value="Leucine-rich Repeat Variant"/>
    <property type="match status" value="1"/>
</dbReference>
<sequence length="251" mass="26839">MTPQANDTVVGLLLKKRSTNSTQQYLKTPTSFPKISSSSSLSVRNCGLRSITSKGKLRHTSDSNLYDSANKRGSWGRSRSSKSLCCSKNEEFALQPGASLCIAQRAGAGAIRAIIANIELKMLKVDEYSPSSSSLHEESDSIDEEEDYDPPTVECTALSQWSSDPYYRAVISTSGGIPAVLQAMRAYPRSAELQMAACTVLKNLGRGSIATQKAIFSAGGKDALVEAATNYPDCAEIQGAVEATLRIASNV</sequence>
<name>A0A7S2IHK8_9STRA</name>
<dbReference type="PROSITE" id="PS50176">
    <property type="entry name" value="ARM_REPEAT"/>
    <property type="match status" value="1"/>
</dbReference>
<evidence type="ECO:0000313" key="3">
    <source>
        <dbReference type="EMBL" id="CAD9519054.1"/>
    </source>
</evidence>
<dbReference type="InterPro" id="IPR000225">
    <property type="entry name" value="Armadillo"/>
</dbReference>
<feature type="repeat" description="ARM" evidence="1">
    <location>
        <begin position="175"/>
        <end position="219"/>
    </location>
</feature>
<dbReference type="AlphaFoldDB" id="A0A7S2IHK8"/>
<accession>A0A7S2IHK8</accession>
<organism evidence="3">
    <name type="scientific">Helicotheca tamesis</name>
    <dbReference type="NCBI Taxonomy" id="374047"/>
    <lineage>
        <taxon>Eukaryota</taxon>
        <taxon>Sar</taxon>
        <taxon>Stramenopiles</taxon>
        <taxon>Ochrophyta</taxon>
        <taxon>Bacillariophyta</taxon>
        <taxon>Mediophyceae</taxon>
        <taxon>Lithodesmiophycidae</taxon>
        <taxon>Lithodesmiales</taxon>
        <taxon>Lithodesmiaceae</taxon>
        <taxon>Helicotheca</taxon>
    </lineage>
</organism>
<protein>
    <recommendedName>
        <fullName evidence="4">Armadillo repeat-containing domain-containing protein</fullName>
    </recommendedName>
</protein>
<feature type="compositionally biased region" description="Low complexity" evidence="2">
    <location>
        <begin position="71"/>
        <end position="80"/>
    </location>
</feature>
<evidence type="ECO:0000256" key="1">
    <source>
        <dbReference type="PROSITE-ProRule" id="PRU00259"/>
    </source>
</evidence>
<evidence type="ECO:0000256" key="2">
    <source>
        <dbReference type="SAM" id="MobiDB-lite"/>
    </source>
</evidence>
<feature type="region of interest" description="Disordered" evidence="2">
    <location>
        <begin position="59"/>
        <end position="80"/>
    </location>
</feature>
<dbReference type="InterPro" id="IPR011989">
    <property type="entry name" value="ARM-like"/>
</dbReference>
<dbReference type="EMBL" id="HBGV01019638">
    <property type="protein sequence ID" value="CAD9519054.1"/>
    <property type="molecule type" value="Transcribed_RNA"/>
</dbReference>
<gene>
    <name evidence="3" type="ORF">HTAM1171_LOCUS12209</name>
</gene>
<proteinExistence type="predicted"/>